<reference evidence="2" key="1">
    <citation type="journal article" date="2023" name="Insect Mol. Biol.">
        <title>Genome sequencing provides insights into the evolution of gene families encoding plant cell wall-degrading enzymes in longhorned beetles.</title>
        <authorList>
            <person name="Shin N.R."/>
            <person name="Okamura Y."/>
            <person name="Kirsch R."/>
            <person name="Pauchet Y."/>
        </authorList>
    </citation>
    <scope>NUCLEOTIDE SEQUENCE</scope>
    <source>
        <strain evidence="2">RBIC_L_NR</strain>
    </source>
</reference>
<dbReference type="PANTHER" id="PTHR46599:SF6">
    <property type="entry name" value="DUAL SPECIFICITY PHOSPHATASE 26"/>
    <property type="match status" value="1"/>
</dbReference>
<protein>
    <recommendedName>
        <fullName evidence="1">PiggyBac transposable element-derived protein domain-containing protein</fullName>
    </recommendedName>
</protein>
<evidence type="ECO:0000313" key="3">
    <source>
        <dbReference type="Proteomes" id="UP001162156"/>
    </source>
</evidence>
<comment type="caution">
    <text evidence="2">The sequence shown here is derived from an EMBL/GenBank/DDBJ whole genome shotgun (WGS) entry which is preliminary data.</text>
</comment>
<dbReference type="InterPro" id="IPR029526">
    <property type="entry name" value="PGBD"/>
</dbReference>
<dbReference type="AlphaFoldDB" id="A0AAV8WVV7"/>
<dbReference type="Pfam" id="PF13843">
    <property type="entry name" value="DDE_Tnp_1_7"/>
    <property type="match status" value="1"/>
</dbReference>
<name>A0AAV8WVV7_9CUCU</name>
<gene>
    <name evidence="2" type="ORF">NQ314_016472</name>
</gene>
<feature type="domain" description="PiggyBac transposable element-derived protein" evidence="1">
    <location>
        <begin position="2"/>
        <end position="120"/>
    </location>
</feature>
<accession>A0AAV8WVV7</accession>
<organism evidence="2 3">
    <name type="scientific">Rhamnusium bicolor</name>
    <dbReference type="NCBI Taxonomy" id="1586634"/>
    <lineage>
        <taxon>Eukaryota</taxon>
        <taxon>Metazoa</taxon>
        <taxon>Ecdysozoa</taxon>
        <taxon>Arthropoda</taxon>
        <taxon>Hexapoda</taxon>
        <taxon>Insecta</taxon>
        <taxon>Pterygota</taxon>
        <taxon>Neoptera</taxon>
        <taxon>Endopterygota</taxon>
        <taxon>Coleoptera</taxon>
        <taxon>Polyphaga</taxon>
        <taxon>Cucujiformia</taxon>
        <taxon>Chrysomeloidea</taxon>
        <taxon>Cerambycidae</taxon>
        <taxon>Lepturinae</taxon>
        <taxon>Rhagiini</taxon>
        <taxon>Rhamnusium</taxon>
    </lineage>
</organism>
<dbReference type="PANTHER" id="PTHR46599">
    <property type="entry name" value="PIGGYBAC TRANSPOSABLE ELEMENT-DERIVED PROTEIN 4"/>
    <property type="match status" value="1"/>
</dbReference>
<keyword evidence="3" id="KW-1185">Reference proteome</keyword>
<proteinExistence type="predicted"/>
<dbReference type="Proteomes" id="UP001162156">
    <property type="component" value="Unassembled WGS sequence"/>
</dbReference>
<dbReference type="EMBL" id="JANEYF010004577">
    <property type="protein sequence ID" value="KAJ8930707.1"/>
    <property type="molecule type" value="Genomic_DNA"/>
</dbReference>
<evidence type="ECO:0000259" key="1">
    <source>
        <dbReference type="Pfam" id="PF13843"/>
    </source>
</evidence>
<evidence type="ECO:0000313" key="2">
    <source>
        <dbReference type="EMBL" id="KAJ8930707.1"/>
    </source>
</evidence>
<sequence length="137" mass="15616">MLAGFGGKYNFRQYIPSKLNKYGIKILAMCDAKMFYTSIMKVYVGKQPDGPYKISNSSYNVVIRLCQHIVGTGRNVTIDNWFTSLPLVRTLLSDFKLTVIGTIRKNKRELPVEFSKPVSRLEKSSMFGFRNECTLVS</sequence>